<evidence type="ECO:0000313" key="2">
    <source>
        <dbReference type="EnsemblMetazoa" id="GAUT000180-PA"/>
    </source>
</evidence>
<keyword evidence="1" id="KW-0472">Membrane</keyword>
<evidence type="ECO:0000256" key="1">
    <source>
        <dbReference type="SAM" id="Phobius"/>
    </source>
</evidence>
<sequence>MAPFVFISSNDSINIILCSSITKLTLIFASRWAGCAGVPLGGSIASVIAAVLQIISLLQQLMHHSNSKLKSKDKGSSQLVAEYHLNERQGIESISADMINTGTWLLEIKSKCHILEMSYNNISKLPKPI</sequence>
<dbReference type="EnsemblMetazoa" id="GAUT000180-RA">
    <property type="protein sequence ID" value="GAUT000180-PA"/>
    <property type="gene ID" value="GAUT000180"/>
</dbReference>
<evidence type="ECO:0000313" key="3">
    <source>
        <dbReference type="Proteomes" id="UP000078200"/>
    </source>
</evidence>
<keyword evidence="1" id="KW-1133">Transmembrane helix</keyword>
<dbReference type="VEuPathDB" id="VectorBase:GAUT000180"/>
<feature type="transmembrane region" description="Helical" evidence="1">
    <location>
        <begin position="38"/>
        <end position="58"/>
    </location>
</feature>
<dbReference type="AlphaFoldDB" id="A0A1A9UCS0"/>
<keyword evidence="3" id="KW-1185">Reference proteome</keyword>
<proteinExistence type="predicted"/>
<protein>
    <submittedName>
        <fullName evidence="2">Uncharacterized protein</fullName>
    </submittedName>
</protein>
<reference evidence="2" key="1">
    <citation type="submission" date="2020-05" db="UniProtKB">
        <authorList>
            <consortium name="EnsemblMetazoa"/>
        </authorList>
    </citation>
    <scope>IDENTIFICATION</scope>
    <source>
        <strain evidence="2">TTRI</strain>
    </source>
</reference>
<organism evidence="2 3">
    <name type="scientific">Glossina austeni</name>
    <name type="common">Savannah tsetse fly</name>
    <dbReference type="NCBI Taxonomy" id="7395"/>
    <lineage>
        <taxon>Eukaryota</taxon>
        <taxon>Metazoa</taxon>
        <taxon>Ecdysozoa</taxon>
        <taxon>Arthropoda</taxon>
        <taxon>Hexapoda</taxon>
        <taxon>Insecta</taxon>
        <taxon>Pterygota</taxon>
        <taxon>Neoptera</taxon>
        <taxon>Endopterygota</taxon>
        <taxon>Diptera</taxon>
        <taxon>Brachycera</taxon>
        <taxon>Muscomorpha</taxon>
        <taxon>Hippoboscoidea</taxon>
        <taxon>Glossinidae</taxon>
        <taxon>Glossina</taxon>
    </lineage>
</organism>
<name>A0A1A9UCS0_GLOAU</name>
<accession>A0A1A9UCS0</accession>
<keyword evidence="1" id="KW-0812">Transmembrane</keyword>
<dbReference type="Proteomes" id="UP000078200">
    <property type="component" value="Unassembled WGS sequence"/>
</dbReference>